<protein>
    <submittedName>
        <fullName evidence="1">Pentapeptide repeat-containing protein</fullName>
    </submittedName>
</protein>
<sequence length="188" mass="21984">MFKTNDYWEEEFIEVDEKKLDSIYFDNCTFTKCDFSKASFRDCKFTECTFINCDLSLSKLISSTFNDVIFEKCKLIGISWSTCQEPFDVKFDSCNLSQNSFHLLDLRKMHFINSLIRDTGFEECNLESAVFKDCNLEQTVFISNNLQKANFETSKNYLIDPKYNDIKKAQFSLPEALSFLSLLPIKIK</sequence>
<evidence type="ECO:0000313" key="2">
    <source>
        <dbReference type="EMBL" id="KAB7892930.1"/>
    </source>
</evidence>
<evidence type="ECO:0000313" key="1">
    <source>
        <dbReference type="EMBL" id="KAB7886187.1"/>
    </source>
</evidence>
<dbReference type="SUPFAM" id="SSF141571">
    <property type="entry name" value="Pentapeptide repeat-like"/>
    <property type="match status" value="1"/>
</dbReference>
<dbReference type="EMBL" id="WFKJ01000001">
    <property type="protein sequence ID" value="KAB7892930.1"/>
    <property type="molecule type" value="Genomic_DNA"/>
</dbReference>
<dbReference type="Gene3D" id="2.160.20.80">
    <property type="entry name" value="E3 ubiquitin-protein ligase SopA"/>
    <property type="match status" value="1"/>
</dbReference>
<organism evidence="1 4">
    <name type="scientific">Poseidonibacter ostreae</name>
    <dbReference type="NCBI Taxonomy" id="2654171"/>
    <lineage>
        <taxon>Bacteria</taxon>
        <taxon>Pseudomonadati</taxon>
        <taxon>Campylobacterota</taxon>
        <taxon>Epsilonproteobacteria</taxon>
        <taxon>Campylobacterales</taxon>
        <taxon>Arcobacteraceae</taxon>
        <taxon>Poseidonibacter</taxon>
    </lineage>
</organism>
<proteinExistence type="predicted"/>
<dbReference type="RefSeq" id="WP_152187316.1">
    <property type="nucleotide sequence ID" value="NZ_WFKJ01000001.1"/>
</dbReference>
<dbReference type="InterPro" id="IPR001646">
    <property type="entry name" value="5peptide_repeat"/>
</dbReference>
<dbReference type="AlphaFoldDB" id="A0A6L4WPQ6"/>
<dbReference type="PANTHER" id="PTHR42999">
    <property type="entry name" value="ANTIBIOTIC RESISTANCE PROTEIN MCBG"/>
    <property type="match status" value="1"/>
</dbReference>
<gene>
    <name evidence="2" type="ORF">GBG18_00205</name>
    <name evidence="1" type="ORF">GBG19_12650</name>
</gene>
<name>A0A6L4WPQ6_9BACT</name>
<reference evidence="3 4" key="1">
    <citation type="submission" date="2019-10" db="EMBL/GenBank/DDBJ databases">
        <title>Poseidonibacter ostreae sp. nov., isolated from the gut of the Ostrea denselamellosa.</title>
        <authorList>
            <person name="Choi A."/>
        </authorList>
    </citation>
    <scope>NUCLEOTIDE SEQUENCE [LARGE SCALE GENOMIC DNA]</scope>
    <source>
        <strain evidence="1 4">SJOD-M-33</strain>
        <strain evidence="2 3">SJOD-M-5</strain>
    </source>
</reference>
<dbReference type="Pfam" id="PF13599">
    <property type="entry name" value="Pentapeptide_4"/>
    <property type="match status" value="2"/>
</dbReference>
<dbReference type="InterPro" id="IPR052949">
    <property type="entry name" value="PA_immunity-related"/>
</dbReference>
<evidence type="ECO:0000313" key="4">
    <source>
        <dbReference type="Proteomes" id="UP000472839"/>
    </source>
</evidence>
<accession>A0A6L4WPQ6</accession>
<dbReference type="Proteomes" id="UP000461010">
    <property type="component" value="Unassembled WGS sequence"/>
</dbReference>
<keyword evidence="3" id="KW-1185">Reference proteome</keyword>
<comment type="caution">
    <text evidence="1">The sequence shown here is derived from an EMBL/GenBank/DDBJ whole genome shotgun (WGS) entry which is preliminary data.</text>
</comment>
<dbReference type="PANTHER" id="PTHR42999:SF1">
    <property type="entry name" value="PENTAPEPTIDE REPEAT-CONTAINING PROTEIN"/>
    <property type="match status" value="1"/>
</dbReference>
<evidence type="ECO:0000313" key="3">
    <source>
        <dbReference type="Proteomes" id="UP000461010"/>
    </source>
</evidence>
<dbReference type="Proteomes" id="UP000472839">
    <property type="component" value="Unassembled WGS sequence"/>
</dbReference>
<dbReference type="EMBL" id="WFKK01000045">
    <property type="protein sequence ID" value="KAB7886187.1"/>
    <property type="molecule type" value="Genomic_DNA"/>
</dbReference>